<gene>
    <name evidence="8" type="ORF">PPERSA_08217</name>
</gene>
<feature type="coiled-coil region" evidence="5">
    <location>
        <begin position="607"/>
        <end position="665"/>
    </location>
</feature>
<keyword evidence="1" id="KW-0479">Metal-binding</keyword>
<protein>
    <recommendedName>
        <fullName evidence="7">RING-type domain-containing protein</fullName>
    </recommendedName>
</protein>
<evidence type="ECO:0000256" key="1">
    <source>
        <dbReference type="ARBA" id="ARBA00022723"/>
    </source>
</evidence>
<comment type="caution">
    <text evidence="8">The sequence shown here is derived from an EMBL/GenBank/DDBJ whole genome shotgun (WGS) entry which is preliminary data.</text>
</comment>
<keyword evidence="3" id="KW-0862">Zinc</keyword>
<dbReference type="InterPro" id="IPR017907">
    <property type="entry name" value="Znf_RING_CS"/>
</dbReference>
<dbReference type="Pfam" id="PF00097">
    <property type="entry name" value="zf-C3HC4"/>
    <property type="match status" value="1"/>
</dbReference>
<dbReference type="PROSITE" id="PS50089">
    <property type="entry name" value="ZF_RING_2"/>
    <property type="match status" value="1"/>
</dbReference>
<keyword evidence="9" id="KW-1185">Reference proteome</keyword>
<keyword evidence="5" id="KW-0175">Coiled coil</keyword>
<dbReference type="Gene3D" id="3.30.40.10">
    <property type="entry name" value="Zinc/RING finger domain, C3HC4 (zinc finger)"/>
    <property type="match status" value="1"/>
</dbReference>
<feature type="region of interest" description="Disordered" evidence="6">
    <location>
        <begin position="242"/>
        <end position="287"/>
    </location>
</feature>
<dbReference type="GO" id="GO:0008270">
    <property type="term" value="F:zinc ion binding"/>
    <property type="evidence" value="ECO:0007669"/>
    <property type="project" value="UniProtKB-KW"/>
</dbReference>
<dbReference type="PROSITE" id="PS00518">
    <property type="entry name" value="ZF_RING_1"/>
    <property type="match status" value="1"/>
</dbReference>
<evidence type="ECO:0000256" key="2">
    <source>
        <dbReference type="ARBA" id="ARBA00022771"/>
    </source>
</evidence>
<dbReference type="SUPFAM" id="SSF57850">
    <property type="entry name" value="RING/U-box"/>
    <property type="match status" value="1"/>
</dbReference>
<sequence>MEKLFKNCIQCDEKGYIMKMTQHLCDKYIHNECLANIYKENNPNLGYDVVTKCKHCNEEFFKEQIELAYGIQKIEDERNKINMSYIRREDQQIRQQWKKQAEERSFDCQICFGEKININKECRTLDNCLHQFCESCLKEHILNSYLEGQVDCPLCAEIPVEERKFPDPQISKDKPHDPNNISISVPIIQDLLNKHEFEKLQTRWMNILYIEEENKKNKLIKVVLCPGFKKIVDQSKLQKNKIKRLGKQKQNNDESVTKLEKNDNKVEEEEKKENLEEEKQQNDDQDNKQNLEIVSKDIFKKKLSFGINKLGFEIQQCEAIYEYETTQQMNKDKTLKPITISCVSCKLDFCPEKIQLYDGEQNNNIKGQVPKFKSSQEENFDFLICQKLNIKEHQKNKQNDDSNQQTLGLYQQQYQDYLFQSLSPRTAQQLNELRLNQETQFDEDIFQQLNNQLDIINETHKNQQYNFDEEESQIIEQLNNQQKNIEDIKIEAQQTPKILINKKEIKVGKDSFYEIIEKQAKDFQNPKILENGMIKHFPKIDYYTPGIDIFDKYKKAFQQIKKRINKFNIKLDIEQILNKNSITKKPQKQEFYIQSDLYDQIIYEEKLQELIKKGEEKEKRRQKKLEELGDLANYYTSSSSDNEDSDQINIKNENKLKQIEEFEQNPLDIPDKDIIFITQKQQQINQKKQEQINKNQKKMKQKSFISKQAKQLDNLIQGLDQEIGDFEFE</sequence>
<evidence type="ECO:0000313" key="9">
    <source>
        <dbReference type="Proteomes" id="UP000054937"/>
    </source>
</evidence>
<evidence type="ECO:0000256" key="5">
    <source>
        <dbReference type="SAM" id="Coils"/>
    </source>
</evidence>
<dbReference type="OrthoDB" id="261960at2759"/>
<dbReference type="InterPro" id="IPR018957">
    <property type="entry name" value="Znf_C3HC4_RING-type"/>
</dbReference>
<evidence type="ECO:0000256" key="6">
    <source>
        <dbReference type="SAM" id="MobiDB-lite"/>
    </source>
</evidence>
<organism evidence="8 9">
    <name type="scientific">Pseudocohnilembus persalinus</name>
    <name type="common">Ciliate</name>
    <dbReference type="NCBI Taxonomy" id="266149"/>
    <lineage>
        <taxon>Eukaryota</taxon>
        <taxon>Sar</taxon>
        <taxon>Alveolata</taxon>
        <taxon>Ciliophora</taxon>
        <taxon>Intramacronucleata</taxon>
        <taxon>Oligohymenophorea</taxon>
        <taxon>Scuticociliatia</taxon>
        <taxon>Philasterida</taxon>
        <taxon>Pseudocohnilembidae</taxon>
        <taxon>Pseudocohnilembus</taxon>
    </lineage>
</organism>
<reference evidence="8 9" key="1">
    <citation type="journal article" date="2015" name="Sci. Rep.">
        <title>Genome of the facultative scuticociliatosis pathogen Pseudocohnilembus persalinus provides insight into its virulence through horizontal gene transfer.</title>
        <authorList>
            <person name="Xiong J."/>
            <person name="Wang G."/>
            <person name="Cheng J."/>
            <person name="Tian M."/>
            <person name="Pan X."/>
            <person name="Warren A."/>
            <person name="Jiang C."/>
            <person name="Yuan D."/>
            <person name="Miao W."/>
        </authorList>
    </citation>
    <scope>NUCLEOTIDE SEQUENCE [LARGE SCALE GENOMIC DNA]</scope>
    <source>
        <strain evidence="8">36N120E</strain>
    </source>
</reference>
<dbReference type="SMART" id="SM00184">
    <property type="entry name" value="RING"/>
    <property type="match status" value="2"/>
</dbReference>
<dbReference type="InParanoid" id="A0A0V0QG09"/>
<evidence type="ECO:0000313" key="8">
    <source>
        <dbReference type="EMBL" id="KRX01116.1"/>
    </source>
</evidence>
<evidence type="ECO:0000259" key="7">
    <source>
        <dbReference type="PROSITE" id="PS50089"/>
    </source>
</evidence>
<dbReference type="AlphaFoldDB" id="A0A0V0QG09"/>
<accession>A0A0V0QG09</accession>
<keyword evidence="2 4" id="KW-0863">Zinc-finger</keyword>
<dbReference type="EMBL" id="LDAU01000176">
    <property type="protein sequence ID" value="KRX01116.1"/>
    <property type="molecule type" value="Genomic_DNA"/>
</dbReference>
<dbReference type="Proteomes" id="UP000054937">
    <property type="component" value="Unassembled WGS sequence"/>
</dbReference>
<evidence type="ECO:0000256" key="3">
    <source>
        <dbReference type="ARBA" id="ARBA00022833"/>
    </source>
</evidence>
<feature type="domain" description="RING-type" evidence="7">
    <location>
        <begin position="108"/>
        <end position="155"/>
    </location>
</feature>
<proteinExistence type="predicted"/>
<evidence type="ECO:0000256" key="4">
    <source>
        <dbReference type="PROSITE-ProRule" id="PRU00175"/>
    </source>
</evidence>
<dbReference type="InterPro" id="IPR001841">
    <property type="entry name" value="Znf_RING"/>
</dbReference>
<dbReference type="InterPro" id="IPR013083">
    <property type="entry name" value="Znf_RING/FYVE/PHD"/>
</dbReference>
<feature type="compositionally biased region" description="Basic and acidic residues" evidence="6">
    <location>
        <begin position="250"/>
        <end position="287"/>
    </location>
</feature>
<name>A0A0V0QG09_PSEPJ</name>